<organism evidence="1 2">
    <name type="scientific">Leishmania donovani</name>
    <dbReference type="NCBI Taxonomy" id="5661"/>
    <lineage>
        <taxon>Eukaryota</taxon>
        <taxon>Discoba</taxon>
        <taxon>Euglenozoa</taxon>
        <taxon>Kinetoplastea</taxon>
        <taxon>Metakinetoplastina</taxon>
        <taxon>Trypanosomatida</taxon>
        <taxon>Trypanosomatidae</taxon>
        <taxon>Leishmaniinae</taxon>
        <taxon>Leishmania</taxon>
    </lineage>
</organism>
<dbReference type="AlphaFoldDB" id="A0A504X887"/>
<accession>A0A504X887</accession>
<dbReference type="VEuPathDB" id="TriTrypDB:LDHU3_26.2750"/>
<evidence type="ECO:0000313" key="2">
    <source>
        <dbReference type="Proteomes" id="UP000318447"/>
    </source>
</evidence>
<name>A0A504X887_LEIDO</name>
<dbReference type="VEuPathDB" id="TriTrypDB:LdBPK_262090.1"/>
<comment type="caution">
    <text evidence="1">The sequence shown here is derived from an EMBL/GenBank/DDBJ whole genome shotgun (WGS) entry which is preliminary data.</text>
</comment>
<dbReference type="EMBL" id="RHLC01000017">
    <property type="protein sequence ID" value="TPP41237.1"/>
    <property type="molecule type" value="Genomic_DNA"/>
</dbReference>
<gene>
    <name evidence="1" type="ORF">CGC21_32340</name>
</gene>
<proteinExistence type="predicted"/>
<evidence type="ECO:0000313" key="1">
    <source>
        <dbReference type="EMBL" id="TPP41237.1"/>
    </source>
</evidence>
<dbReference type="Proteomes" id="UP000318447">
    <property type="component" value="Unassembled WGS sequence"/>
</dbReference>
<dbReference type="VEuPathDB" id="TriTrypDB:LdCL_260026500"/>
<reference evidence="2" key="1">
    <citation type="submission" date="2019-02" db="EMBL/GenBank/DDBJ databases">
        <title>FDA dAtabase for Regulatory Grade micrObial Sequences (FDA-ARGOS): Supporting development and validation of Infectious Disease Dx tests.</title>
        <authorList>
            <person name="Duncan R."/>
            <person name="Fisher C."/>
            <person name="Tallon L."/>
            <person name="Sadzewicz L."/>
            <person name="Sengamalay N."/>
            <person name="Ott S."/>
            <person name="Godinez A."/>
            <person name="Nagaraj S."/>
            <person name="Vavikolanu K."/>
            <person name="Nadendla S."/>
            <person name="Aluvathingal J."/>
            <person name="Sichtig H."/>
        </authorList>
    </citation>
    <scope>NUCLEOTIDE SEQUENCE [LARGE SCALE GENOMIC DNA]</scope>
    <source>
        <strain evidence="2">FDAARGOS_361</strain>
    </source>
</reference>
<sequence length="238" mass="25907">MEEAPCNNIEPVITFKHVASYMLRKILFTPFPGAACVLASAAARDLTISWLSHAESVLLLAEAAATRLRCARVASSSSEDDSDDERRAQGLVPLHCDHAPFPFHRSSGVVFALPPSSVDDGGAATMNAASLPDRGEQALSVMDSVPVGFDYYAALQKAWSRTPERPPSLPPLATASEVNLSDIDEMLSGDSDYEELRPPVPLGLMISYFTVDWRDSGLYDVVQRREESLSQISQKKKP</sequence>
<protein>
    <submittedName>
        <fullName evidence="1">Uncharacterized protein</fullName>
    </submittedName>
</protein>